<organism evidence="1 2">
    <name type="scientific">Adineta steineri</name>
    <dbReference type="NCBI Taxonomy" id="433720"/>
    <lineage>
        <taxon>Eukaryota</taxon>
        <taxon>Metazoa</taxon>
        <taxon>Spiralia</taxon>
        <taxon>Gnathifera</taxon>
        <taxon>Rotifera</taxon>
        <taxon>Eurotatoria</taxon>
        <taxon>Bdelloidea</taxon>
        <taxon>Adinetida</taxon>
        <taxon>Adinetidae</taxon>
        <taxon>Adineta</taxon>
    </lineage>
</organism>
<comment type="caution">
    <text evidence="1">The sequence shown here is derived from an EMBL/GenBank/DDBJ whole genome shotgun (WGS) entry which is preliminary data.</text>
</comment>
<name>A0A815DHW7_9BILA</name>
<evidence type="ECO:0000313" key="1">
    <source>
        <dbReference type="EMBL" id="CAF1301135.1"/>
    </source>
</evidence>
<dbReference type="EMBL" id="CAJNOG010000572">
    <property type="protein sequence ID" value="CAF1301135.1"/>
    <property type="molecule type" value="Genomic_DNA"/>
</dbReference>
<dbReference type="Proteomes" id="UP000663845">
    <property type="component" value="Unassembled WGS sequence"/>
</dbReference>
<protein>
    <submittedName>
        <fullName evidence="1">Uncharacterized protein</fullName>
    </submittedName>
</protein>
<accession>A0A815DHW7</accession>
<evidence type="ECO:0000313" key="2">
    <source>
        <dbReference type="Proteomes" id="UP000663845"/>
    </source>
</evidence>
<reference evidence="1" key="1">
    <citation type="submission" date="2021-02" db="EMBL/GenBank/DDBJ databases">
        <authorList>
            <person name="Nowell W R."/>
        </authorList>
    </citation>
    <scope>NUCLEOTIDE SEQUENCE</scope>
</reference>
<proteinExistence type="predicted"/>
<sequence>MGAICSCTSSKQSINNNVKQTIPVVEESKKTPVFHSSQEILDDNFKTSITKAIDEHIVTVPTTYQRYGIR</sequence>
<dbReference type="AlphaFoldDB" id="A0A815DHW7"/>
<gene>
    <name evidence="1" type="ORF">JYZ213_LOCUS32319</name>
</gene>